<keyword evidence="1" id="KW-0238">DNA-binding</keyword>
<gene>
    <name evidence="3" type="ORF">M407DRAFT_40212</name>
</gene>
<dbReference type="AlphaFoldDB" id="A0A0C3QJQ0"/>
<dbReference type="Pfam" id="PF03221">
    <property type="entry name" value="HTH_Tnp_Tc5"/>
    <property type="match status" value="1"/>
</dbReference>
<protein>
    <recommendedName>
        <fullName evidence="2">HTH CENPB-type domain-containing protein</fullName>
    </recommendedName>
</protein>
<dbReference type="PROSITE" id="PS51253">
    <property type="entry name" value="HTH_CENPB"/>
    <property type="match status" value="1"/>
</dbReference>
<evidence type="ECO:0000259" key="2">
    <source>
        <dbReference type="PROSITE" id="PS51253"/>
    </source>
</evidence>
<proteinExistence type="predicted"/>
<evidence type="ECO:0000313" key="3">
    <source>
        <dbReference type="EMBL" id="KIO27371.1"/>
    </source>
</evidence>
<dbReference type="HOGENOM" id="CLU_076148_4_0_1"/>
<dbReference type="EMBL" id="KN823010">
    <property type="protein sequence ID" value="KIO27371.1"/>
    <property type="molecule type" value="Genomic_DNA"/>
</dbReference>
<name>A0A0C3QJQ0_9AGAM</name>
<feature type="domain" description="HTH CENPB-type" evidence="2">
    <location>
        <begin position="1"/>
        <end position="57"/>
    </location>
</feature>
<organism evidence="3 4">
    <name type="scientific">Tulasnella calospora MUT 4182</name>
    <dbReference type="NCBI Taxonomy" id="1051891"/>
    <lineage>
        <taxon>Eukaryota</taxon>
        <taxon>Fungi</taxon>
        <taxon>Dikarya</taxon>
        <taxon>Basidiomycota</taxon>
        <taxon>Agaricomycotina</taxon>
        <taxon>Agaricomycetes</taxon>
        <taxon>Cantharellales</taxon>
        <taxon>Tulasnellaceae</taxon>
        <taxon>Tulasnella</taxon>
    </lineage>
</organism>
<evidence type="ECO:0000256" key="1">
    <source>
        <dbReference type="ARBA" id="ARBA00023125"/>
    </source>
</evidence>
<keyword evidence="4" id="KW-1185">Reference proteome</keyword>
<evidence type="ECO:0000313" key="4">
    <source>
        <dbReference type="Proteomes" id="UP000054248"/>
    </source>
</evidence>
<feature type="non-terminal residue" evidence="3">
    <location>
        <position position="67"/>
    </location>
</feature>
<dbReference type="GO" id="GO:0003677">
    <property type="term" value="F:DNA binding"/>
    <property type="evidence" value="ECO:0007669"/>
    <property type="project" value="UniProtKB-KW"/>
</dbReference>
<sequence>VILDFTKAQAKKGFPPSHKVLEDRANAILQLRKGPAFKVGESWVSRFLDTHNEEISVYWSRSLGRSR</sequence>
<accession>A0A0C3QJQ0</accession>
<reference evidence="3 4" key="1">
    <citation type="submission" date="2014-04" db="EMBL/GenBank/DDBJ databases">
        <authorList>
            <consortium name="DOE Joint Genome Institute"/>
            <person name="Kuo A."/>
            <person name="Girlanda M."/>
            <person name="Perotto S."/>
            <person name="Kohler A."/>
            <person name="Nagy L.G."/>
            <person name="Floudas D."/>
            <person name="Copeland A."/>
            <person name="Barry K.W."/>
            <person name="Cichocki N."/>
            <person name="Veneault-Fourrey C."/>
            <person name="LaButti K."/>
            <person name="Lindquist E.A."/>
            <person name="Lipzen A."/>
            <person name="Lundell T."/>
            <person name="Morin E."/>
            <person name="Murat C."/>
            <person name="Sun H."/>
            <person name="Tunlid A."/>
            <person name="Henrissat B."/>
            <person name="Grigoriev I.V."/>
            <person name="Hibbett D.S."/>
            <person name="Martin F."/>
            <person name="Nordberg H.P."/>
            <person name="Cantor M.N."/>
            <person name="Hua S.X."/>
        </authorList>
    </citation>
    <scope>NUCLEOTIDE SEQUENCE [LARGE SCALE GENOMIC DNA]</scope>
    <source>
        <strain evidence="3 4">MUT 4182</strain>
    </source>
</reference>
<dbReference type="Proteomes" id="UP000054248">
    <property type="component" value="Unassembled WGS sequence"/>
</dbReference>
<dbReference type="OrthoDB" id="3197907at2759"/>
<dbReference type="InterPro" id="IPR006600">
    <property type="entry name" value="HTH_CenpB_DNA-bd_dom"/>
</dbReference>
<feature type="non-terminal residue" evidence="3">
    <location>
        <position position="1"/>
    </location>
</feature>
<reference evidence="4" key="2">
    <citation type="submission" date="2015-01" db="EMBL/GenBank/DDBJ databases">
        <title>Evolutionary Origins and Diversification of the Mycorrhizal Mutualists.</title>
        <authorList>
            <consortium name="DOE Joint Genome Institute"/>
            <consortium name="Mycorrhizal Genomics Consortium"/>
            <person name="Kohler A."/>
            <person name="Kuo A."/>
            <person name="Nagy L.G."/>
            <person name="Floudas D."/>
            <person name="Copeland A."/>
            <person name="Barry K.W."/>
            <person name="Cichocki N."/>
            <person name="Veneault-Fourrey C."/>
            <person name="LaButti K."/>
            <person name="Lindquist E.A."/>
            <person name="Lipzen A."/>
            <person name="Lundell T."/>
            <person name="Morin E."/>
            <person name="Murat C."/>
            <person name="Riley R."/>
            <person name="Ohm R."/>
            <person name="Sun H."/>
            <person name="Tunlid A."/>
            <person name="Henrissat B."/>
            <person name="Grigoriev I.V."/>
            <person name="Hibbett D.S."/>
            <person name="Martin F."/>
        </authorList>
    </citation>
    <scope>NUCLEOTIDE SEQUENCE [LARGE SCALE GENOMIC DNA]</scope>
    <source>
        <strain evidence="4">MUT 4182</strain>
    </source>
</reference>